<dbReference type="EMBL" id="MLAK01000879">
    <property type="protein sequence ID" value="OHT02177.1"/>
    <property type="molecule type" value="Genomic_DNA"/>
</dbReference>
<accession>A0A1J4JSU4</accession>
<protein>
    <submittedName>
        <fullName evidence="3">Uncharacterized protein</fullName>
    </submittedName>
</protein>
<proteinExistence type="predicted"/>
<feature type="region of interest" description="Disordered" evidence="2">
    <location>
        <begin position="275"/>
        <end position="301"/>
    </location>
</feature>
<feature type="compositionally biased region" description="Basic residues" evidence="2">
    <location>
        <begin position="367"/>
        <end position="376"/>
    </location>
</feature>
<evidence type="ECO:0000313" key="3">
    <source>
        <dbReference type="EMBL" id="OHT02177.1"/>
    </source>
</evidence>
<keyword evidence="1" id="KW-0175">Coiled coil</keyword>
<evidence type="ECO:0000256" key="1">
    <source>
        <dbReference type="SAM" id="Coils"/>
    </source>
</evidence>
<evidence type="ECO:0000313" key="4">
    <source>
        <dbReference type="Proteomes" id="UP000179807"/>
    </source>
</evidence>
<organism evidence="3 4">
    <name type="scientific">Tritrichomonas foetus</name>
    <dbReference type="NCBI Taxonomy" id="1144522"/>
    <lineage>
        <taxon>Eukaryota</taxon>
        <taxon>Metamonada</taxon>
        <taxon>Parabasalia</taxon>
        <taxon>Tritrichomonadida</taxon>
        <taxon>Tritrichomonadidae</taxon>
        <taxon>Tritrichomonas</taxon>
    </lineage>
</organism>
<keyword evidence="4" id="KW-1185">Reference proteome</keyword>
<dbReference type="GeneID" id="94842281"/>
<name>A0A1J4JSU4_9EUKA</name>
<comment type="caution">
    <text evidence="3">The sequence shown here is derived from an EMBL/GenBank/DDBJ whole genome shotgun (WGS) entry which is preliminary data.</text>
</comment>
<dbReference type="Proteomes" id="UP000179807">
    <property type="component" value="Unassembled WGS sequence"/>
</dbReference>
<reference evidence="3" key="1">
    <citation type="submission" date="2016-10" db="EMBL/GenBank/DDBJ databases">
        <authorList>
            <person name="Benchimol M."/>
            <person name="Almeida L.G."/>
            <person name="Vasconcelos A.T."/>
            <person name="Perreira-Neves A."/>
            <person name="Rosa I.A."/>
            <person name="Tasca T."/>
            <person name="Bogo M.R."/>
            <person name="de Souza W."/>
        </authorList>
    </citation>
    <scope>NUCLEOTIDE SEQUENCE [LARGE SCALE GENOMIC DNA]</scope>
    <source>
        <strain evidence="3">K</strain>
    </source>
</reference>
<feature type="region of interest" description="Disordered" evidence="2">
    <location>
        <begin position="360"/>
        <end position="391"/>
    </location>
</feature>
<dbReference type="RefSeq" id="XP_068355313.1">
    <property type="nucleotide sequence ID" value="XM_068507577.1"/>
</dbReference>
<evidence type="ECO:0000256" key="2">
    <source>
        <dbReference type="SAM" id="MobiDB-lite"/>
    </source>
</evidence>
<dbReference type="VEuPathDB" id="TrichDB:TRFO_30844"/>
<feature type="coiled-coil region" evidence="1">
    <location>
        <begin position="172"/>
        <end position="219"/>
    </location>
</feature>
<sequence>MISNGDRSPYHVKKKFSIKKIVKKIVEMSLTSEESQSEMEGVAFANNKKSTIQKKQKNGSCSLCDTMKEIIQTKFITVIKDISQIAREMDKEHESFHNSLTDTIDTVNLLIDQVNSNQEAIEKLKSYMLSSQRDIRCLKYEAKKLRFGGFERGNVVIDSNAKDSGPADNANVQNLAHEISRIKRDLKKLKSDNEKNETNQNNSEEIKSLVSEIEEIKKSSKSNANDIKSLKKDMHKIKKDTEQEQPPVDKSEAMEKEIKSLKSDLRKLKRTVEASKRTDKVENTNENVKTNENENTNEIGSENGNGNLALLFKDVRCLKYEVKKLRTISENAPLTLEDVNKINYNIKCLKFEVKKLRTLNENEKPKQMKRPPIKPTRKPEDSPSSNDDSEPIHLQHESKVMNHSMEIKIIKNELQKIKEENGEVEIDQFQKSMRKIKRELKSIEKRMSQIEGGESESSESSGNGAKNSQIVPLYGKNSIAQRVEKLESQVIDISNIVATLQTNVTQVFVDLPHKDTVDLVFRSNPNPQ</sequence>
<feature type="compositionally biased region" description="Low complexity" evidence="2">
    <location>
        <begin position="284"/>
        <end position="301"/>
    </location>
</feature>
<dbReference type="AlphaFoldDB" id="A0A1J4JSU4"/>
<gene>
    <name evidence="3" type="ORF">TRFO_30844</name>
</gene>
<feature type="region of interest" description="Disordered" evidence="2">
    <location>
        <begin position="447"/>
        <end position="469"/>
    </location>
</feature>